<evidence type="ECO:0000313" key="3">
    <source>
        <dbReference type="Proteomes" id="UP000747542"/>
    </source>
</evidence>
<evidence type="ECO:0000256" key="1">
    <source>
        <dbReference type="SAM" id="MobiDB-lite"/>
    </source>
</evidence>
<feature type="region of interest" description="Disordered" evidence="1">
    <location>
        <begin position="84"/>
        <end position="112"/>
    </location>
</feature>
<comment type="caution">
    <text evidence="2">The sequence shown here is derived from an EMBL/GenBank/DDBJ whole genome shotgun (WGS) entry which is preliminary data.</text>
</comment>
<dbReference type="AlphaFoldDB" id="A0A8J5JBB8"/>
<organism evidence="2 3">
    <name type="scientific">Homarus americanus</name>
    <name type="common">American lobster</name>
    <dbReference type="NCBI Taxonomy" id="6706"/>
    <lineage>
        <taxon>Eukaryota</taxon>
        <taxon>Metazoa</taxon>
        <taxon>Ecdysozoa</taxon>
        <taxon>Arthropoda</taxon>
        <taxon>Crustacea</taxon>
        <taxon>Multicrustacea</taxon>
        <taxon>Malacostraca</taxon>
        <taxon>Eumalacostraca</taxon>
        <taxon>Eucarida</taxon>
        <taxon>Decapoda</taxon>
        <taxon>Pleocyemata</taxon>
        <taxon>Astacidea</taxon>
        <taxon>Nephropoidea</taxon>
        <taxon>Nephropidae</taxon>
        <taxon>Homarus</taxon>
    </lineage>
</organism>
<name>A0A8J5JBB8_HOMAM</name>
<sequence length="112" mass="12785">MKSCVFNLVRAWKNIKQSTLQNCWKKLLKDEEVEFDFDGFENDDLCAHLRLAGEHHVCSNDISEWLEVDDGDPGYQILSEAEIAASVQNQGDDEELEDEDNDDDDEASNFKG</sequence>
<dbReference type="Proteomes" id="UP000747542">
    <property type="component" value="Unassembled WGS sequence"/>
</dbReference>
<proteinExistence type="predicted"/>
<feature type="compositionally biased region" description="Acidic residues" evidence="1">
    <location>
        <begin position="91"/>
        <end position="112"/>
    </location>
</feature>
<protein>
    <submittedName>
        <fullName evidence="2">Jerky protein-like 14</fullName>
    </submittedName>
</protein>
<keyword evidence="3" id="KW-1185">Reference proteome</keyword>
<accession>A0A8J5JBB8</accession>
<evidence type="ECO:0000313" key="2">
    <source>
        <dbReference type="EMBL" id="KAG7154980.1"/>
    </source>
</evidence>
<dbReference type="EMBL" id="JAHLQT010043233">
    <property type="protein sequence ID" value="KAG7154980.1"/>
    <property type="molecule type" value="Genomic_DNA"/>
</dbReference>
<gene>
    <name evidence="2" type="primary">jrk-L14</name>
    <name evidence="2" type="ORF">Hamer_G015569</name>
</gene>
<reference evidence="2" key="1">
    <citation type="journal article" date="2021" name="Sci. Adv.">
        <title>The American lobster genome reveals insights on longevity, neural, and immune adaptations.</title>
        <authorList>
            <person name="Polinski J.M."/>
            <person name="Zimin A.V."/>
            <person name="Clark K.F."/>
            <person name="Kohn A.B."/>
            <person name="Sadowski N."/>
            <person name="Timp W."/>
            <person name="Ptitsyn A."/>
            <person name="Khanna P."/>
            <person name="Romanova D.Y."/>
            <person name="Williams P."/>
            <person name="Greenwood S.J."/>
            <person name="Moroz L.L."/>
            <person name="Walt D.R."/>
            <person name="Bodnar A.G."/>
        </authorList>
    </citation>
    <scope>NUCLEOTIDE SEQUENCE</scope>
    <source>
        <strain evidence="2">GMGI-L3</strain>
    </source>
</reference>